<dbReference type="OrthoDB" id="9801834at2"/>
<dbReference type="Gene3D" id="3.90.1150.10">
    <property type="entry name" value="Aspartate Aminotransferase, domain 1"/>
    <property type="match status" value="1"/>
</dbReference>
<comment type="cofactor">
    <cofactor evidence="1">
        <name>pyridoxal 5'-phosphate</name>
        <dbReference type="ChEBI" id="CHEBI:597326"/>
    </cofactor>
</comment>
<keyword evidence="4 5" id="KW-0663">Pyridoxal phosphate</keyword>
<name>M1PNN3_DESSD</name>
<evidence type="ECO:0000256" key="4">
    <source>
        <dbReference type="ARBA" id="ARBA00022898"/>
    </source>
</evidence>
<dbReference type="eggNOG" id="COG0160">
    <property type="taxonomic scope" value="Bacteria"/>
</dbReference>
<evidence type="ECO:0000313" key="6">
    <source>
        <dbReference type="EMBL" id="AGF78016.1"/>
    </source>
</evidence>
<keyword evidence="3 6" id="KW-0808">Transferase</keyword>
<protein>
    <submittedName>
        <fullName evidence="6">4-aminobutyrate aminotransferase family protein</fullName>
    </submittedName>
</protein>
<dbReference type="PANTHER" id="PTHR11986">
    <property type="entry name" value="AMINOTRANSFERASE CLASS III"/>
    <property type="match status" value="1"/>
</dbReference>
<evidence type="ECO:0000313" key="7">
    <source>
        <dbReference type="Proteomes" id="UP000011721"/>
    </source>
</evidence>
<gene>
    <name evidence="6" type="ordered locus">UWK_01456</name>
</gene>
<sequence length="392" mass="43989">MKNIGNYSIHELKIPNIVDSHGVYLIDESGKQYMDLESGIWCTALGHKNKQINDVIKNQIESVMHTGFCYSNRILEKAADTILSLTSFKNGEVTFLSSGSEAIELLRQITTHISKKKITLALHDAYLGSYRSVIDRDTDWHIFDWQYCESCPKNKKCSTECYKFTNLPNNISEFIFEPGSASGFVRFPPKSMVQNLANIVRKNKGKIIANEVTTGIGRTGKWFGFQHYGITPDMIAIGKGIGNGYPVSVAVLSPGSVKEVRKAKPFSYLQSHQNDPLGAAIANEVIRQIQSNNIIEHAEKNGRLFLSQLESLVDGEIVLEVRGKGLMFAVELVSKKVGDDIYNDLIEQGFIVCNRKALFRIDPPLVTTEKEFNKFVNTFKSIINAKKRTLDR</sequence>
<accession>M1PNN3</accession>
<dbReference type="AlphaFoldDB" id="M1PNN3"/>
<dbReference type="EMBL" id="CP003985">
    <property type="protein sequence ID" value="AGF78016.1"/>
    <property type="molecule type" value="Genomic_DNA"/>
</dbReference>
<dbReference type="InterPro" id="IPR015422">
    <property type="entry name" value="PyrdxlP-dep_Trfase_small"/>
</dbReference>
<dbReference type="PATRIC" id="fig|1167006.5.peg.1602"/>
<reference evidence="7" key="1">
    <citation type="journal article" date="2013" name="Stand. Genomic Sci.">
        <title>Complete genome sequence of Desulfocapsa sulfexigens, a marine deltaproteobacterium specialized in disproportionating inorganic sulfur compounds.</title>
        <authorList>
            <person name="Finster K.W."/>
            <person name="Kjeldsen K.U."/>
            <person name="Kube M."/>
            <person name="Reinhardt R."/>
            <person name="Mussmann M."/>
            <person name="Amann R."/>
            <person name="Schreiber L."/>
        </authorList>
    </citation>
    <scope>NUCLEOTIDE SEQUENCE [LARGE SCALE GENOMIC DNA]</scope>
    <source>
        <strain evidence="7">DSM 10523 / SB164P1</strain>
    </source>
</reference>
<dbReference type="GO" id="GO:0008483">
    <property type="term" value="F:transaminase activity"/>
    <property type="evidence" value="ECO:0007669"/>
    <property type="project" value="UniProtKB-KW"/>
</dbReference>
<dbReference type="Proteomes" id="UP000011721">
    <property type="component" value="Chromosome"/>
</dbReference>
<evidence type="ECO:0000256" key="5">
    <source>
        <dbReference type="RuleBase" id="RU003560"/>
    </source>
</evidence>
<dbReference type="HOGENOM" id="CLU_016922_10_0_7"/>
<dbReference type="InterPro" id="IPR015424">
    <property type="entry name" value="PyrdxlP-dep_Trfase"/>
</dbReference>
<evidence type="ECO:0000256" key="2">
    <source>
        <dbReference type="ARBA" id="ARBA00022576"/>
    </source>
</evidence>
<dbReference type="PANTHER" id="PTHR11986:SF79">
    <property type="entry name" value="ACETYLORNITHINE AMINOTRANSFERASE, MITOCHONDRIAL"/>
    <property type="match status" value="1"/>
</dbReference>
<dbReference type="InterPro" id="IPR005814">
    <property type="entry name" value="Aminotrans_3"/>
</dbReference>
<dbReference type="GO" id="GO:0042802">
    <property type="term" value="F:identical protein binding"/>
    <property type="evidence" value="ECO:0007669"/>
    <property type="project" value="TreeGrafter"/>
</dbReference>
<evidence type="ECO:0000256" key="3">
    <source>
        <dbReference type="ARBA" id="ARBA00022679"/>
    </source>
</evidence>
<keyword evidence="2 6" id="KW-0032">Aminotransferase</keyword>
<dbReference type="GO" id="GO:0030170">
    <property type="term" value="F:pyridoxal phosphate binding"/>
    <property type="evidence" value="ECO:0007669"/>
    <property type="project" value="InterPro"/>
</dbReference>
<dbReference type="STRING" id="1167006.UWK_01456"/>
<dbReference type="InterPro" id="IPR015421">
    <property type="entry name" value="PyrdxlP-dep_Trfase_major"/>
</dbReference>
<dbReference type="PIRSF" id="PIRSF000521">
    <property type="entry name" value="Transaminase_4ab_Lys_Orn"/>
    <property type="match status" value="1"/>
</dbReference>
<dbReference type="Gene3D" id="3.40.640.10">
    <property type="entry name" value="Type I PLP-dependent aspartate aminotransferase-like (Major domain)"/>
    <property type="match status" value="1"/>
</dbReference>
<organism evidence="6 7">
    <name type="scientific">Desulfocapsa sulfexigens (strain DSM 10523 / SB164P1)</name>
    <dbReference type="NCBI Taxonomy" id="1167006"/>
    <lineage>
        <taxon>Bacteria</taxon>
        <taxon>Pseudomonadati</taxon>
        <taxon>Thermodesulfobacteriota</taxon>
        <taxon>Desulfobulbia</taxon>
        <taxon>Desulfobulbales</taxon>
        <taxon>Desulfocapsaceae</taxon>
        <taxon>Desulfocapsa</taxon>
    </lineage>
</organism>
<dbReference type="KEGG" id="dsf:UWK_01456"/>
<evidence type="ECO:0000256" key="1">
    <source>
        <dbReference type="ARBA" id="ARBA00001933"/>
    </source>
</evidence>
<dbReference type="InterPro" id="IPR050103">
    <property type="entry name" value="Class-III_PLP-dep_AT"/>
</dbReference>
<dbReference type="RefSeq" id="WP_015403707.1">
    <property type="nucleotide sequence ID" value="NC_020304.1"/>
</dbReference>
<dbReference type="SUPFAM" id="SSF53383">
    <property type="entry name" value="PLP-dependent transferases"/>
    <property type="match status" value="1"/>
</dbReference>
<dbReference type="Pfam" id="PF00202">
    <property type="entry name" value="Aminotran_3"/>
    <property type="match status" value="2"/>
</dbReference>
<keyword evidence="7" id="KW-1185">Reference proteome</keyword>
<comment type="similarity">
    <text evidence="5">Belongs to the class-III pyridoxal-phosphate-dependent aminotransferase family.</text>
</comment>
<proteinExistence type="inferred from homology"/>